<gene>
    <name evidence="2" type="ORF">GCM10011340_03040</name>
</gene>
<feature type="signal peptide" evidence="1">
    <location>
        <begin position="1"/>
        <end position="21"/>
    </location>
</feature>
<sequence>MKRLVLIAVFSCSLCFTNGWAQSKARVKEAKKEFKEYLQLIGESDWDAVMDRIYPQLFTVLPKEAMTSAFEAISSMGFKIQFDKMKAFEITHLGLEENGDRSTEVYFGTYKANIQVYFQQDMYSTEDFPTLKAVFAANPKYKSVEFVEKGRYFKIESESHLLSLYTNNRWYFLELDTKQLPLLKQLLSAPIYSTIEATLK</sequence>
<protein>
    <submittedName>
        <fullName evidence="2">Uncharacterized protein</fullName>
    </submittedName>
</protein>
<reference evidence="3" key="1">
    <citation type="journal article" date="2019" name="Int. J. Syst. Evol. Microbiol.">
        <title>The Global Catalogue of Microorganisms (GCM) 10K type strain sequencing project: providing services to taxonomists for standard genome sequencing and annotation.</title>
        <authorList>
            <consortium name="The Broad Institute Genomics Platform"/>
            <consortium name="The Broad Institute Genome Sequencing Center for Infectious Disease"/>
            <person name="Wu L."/>
            <person name="Ma J."/>
        </authorList>
    </citation>
    <scope>NUCLEOTIDE SEQUENCE [LARGE SCALE GENOMIC DNA]</scope>
    <source>
        <strain evidence="3">CGMCC 1.15111</strain>
    </source>
</reference>
<feature type="chain" id="PRO_5045242749" evidence="1">
    <location>
        <begin position="22"/>
        <end position="200"/>
    </location>
</feature>
<keyword evidence="1" id="KW-0732">Signal</keyword>
<organism evidence="2 3">
    <name type="scientific">Roseivirga thermotolerans</name>
    <dbReference type="NCBI Taxonomy" id="1758176"/>
    <lineage>
        <taxon>Bacteria</taxon>
        <taxon>Pseudomonadati</taxon>
        <taxon>Bacteroidota</taxon>
        <taxon>Cytophagia</taxon>
        <taxon>Cytophagales</taxon>
        <taxon>Roseivirgaceae</taxon>
        <taxon>Roseivirga</taxon>
    </lineage>
</organism>
<evidence type="ECO:0000313" key="2">
    <source>
        <dbReference type="EMBL" id="GHE52199.1"/>
    </source>
</evidence>
<evidence type="ECO:0000313" key="3">
    <source>
        <dbReference type="Proteomes" id="UP000658258"/>
    </source>
</evidence>
<keyword evidence="3" id="KW-1185">Reference proteome</keyword>
<comment type="caution">
    <text evidence="2">The sequence shown here is derived from an EMBL/GenBank/DDBJ whole genome shotgun (WGS) entry which is preliminary data.</text>
</comment>
<accession>A0ABQ3I5C9</accession>
<dbReference type="Proteomes" id="UP000658258">
    <property type="component" value="Unassembled WGS sequence"/>
</dbReference>
<dbReference type="EMBL" id="BNAG01000001">
    <property type="protein sequence ID" value="GHE52199.1"/>
    <property type="molecule type" value="Genomic_DNA"/>
</dbReference>
<proteinExistence type="predicted"/>
<dbReference type="RefSeq" id="WP_189628422.1">
    <property type="nucleotide sequence ID" value="NZ_BNAG01000001.1"/>
</dbReference>
<evidence type="ECO:0000256" key="1">
    <source>
        <dbReference type="SAM" id="SignalP"/>
    </source>
</evidence>
<name>A0ABQ3I5C9_9BACT</name>